<dbReference type="EMBL" id="CP001344">
    <property type="protein sequence ID" value="ACL43576.1"/>
    <property type="molecule type" value="Genomic_DNA"/>
</dbReference>
<sequence length="180" mass="20815">MKDRGGGLTMPDLQGQYWELNQRFFQGELPLLPVRWSNRMTRSAGIYYGSKGYIALSKPLLEHNLVALRSTLLHEMIHVWCHRVKNAPQEGHGRLFRQRMADINQSQSEIQVTIRHTLDTHSLSKYLALCTSCGRSRLYHRRNSDLACRFCCQAAGVRWSRTYALDWILMESLPTPKPSL</sequence>
<dbReference type="InterPro" id="IPR044245">
    <property type="entry name" value="Spartan"/>
</dbReference>
<accession>B8HLT8</accession>
<name>B8HLT8_CYAP4</name>
<dbReference type="GO" id="GO:0031593">
    <property type="term" value="F:polyubiquitin modification-dependent protein binding"/>
    <property type="evidence" value="ECO:0007669"/>
    <property type="project" value="TreeGrafter"/>
</dbReference>
<dbReference type="PANTHER" id="PTHR21220">
    <property type="entry name" value="DNA-DEPENDENT METALLOPROTEASE SPRTN"/>
    <property type="match status" value="1"/>
</dbReference>
<reference evidence="2" key="1">
    <citation type="submission" date="2009-01" db="EMBL/GenBank/DDBJ databases">
        <title>Complete sequence of chromosome Cyanothece sp. PCC 7425.</title>
        <authorList>
            <consortium name="US DOE Joint Genome Institute"/>
            <person name="Lucas S."/>
            <person name="Copeland A."/>
            <person name="Lapidus A."/>
            <person name="Glavina del Rio T."/>
            <person name="Dalin E."/>
            <person name="Tice H."/>
            <person name="Bruce D."/>
            <person name="Goodwin L."/>
            <person name="Pitluck S."/>
            <person name="Sims D."/>
            <person name="Meineke L."/>
            <person name="Brettin T."/>
            <person name="Detter J.C."/>
            <person name="Han C."/>
            <person name="Larimer F."/>
            <person name="Land M."/>
            <person name="Hauser L."/>
            <person name="Kyrpides N."/>
            <person name="Ovchinnikova G."/>
            <person name="Liberton M."/>
            <person name="Stoeckel J."/>
            <person name="Banerjee A."/>
            <person name="Singh A."/>
            <person name="Page L."/>
            <person name="Sato H."/>
            <person name="Zhao L."/>
            <person name="Sherman L."/>
            <person name="Pakrasi H."/>
            <person name="Richardson P."/>
        </authorList>
    </citation>
    <scope>NUCLEOTIDE SEQUENCE</scope>
    <source>
        <strain evidence="2">PCC 7425</strain>
    </source>
</reference>
<dbReference type="GO" id="GO:0006974">
    <property type="term" value="P:DNA damage response"/>
    <property type="evidence" value="ECO:0007669"/>
    <property type="project" value="InterPro"/>
</dbReference>
<protein>
    <recommendedName>
        <fullName evidence="1">SprT-like domain-containing protein</fullName>
    </recommendedName>
</protein>
<dbReference type="PANTHER" id="PTHR21220:SF0">
    <property type="entry name" value="DNA-DEPENDENT METALLOPROTEASE SPRTN"/>
    <property type="match status" value="1"/>
</dbReference>
<dbReference type="STRING" id="395961.Cyan7425_1196"/>
<evidence type="ECO:0000259" key="1">
    <source>
        <dbReference type="SMART" id="SM00731"/>
    </source>
</evidence>
<dbReference type="SMART" id="SM00731">
    <property type="entry name" value="SprT"/>
    <property type="match status" value="1"/>
</dbReference>
<proteinExistence type="predicted"/>
<dbReference type="AlphaFoldDB" id="B8HLT8"/>
<dbReference type="GO" id="GO:0004222">
    <property type="term" value="F:metalloendopeptidase activity"/>
    <property type="evidence" value="ECO:0007669"/>
    <property type="project" value="InterPro"/>
</dbReference>
<dbReference type="KEGG" id="cyn:Cyan7425_1196"/>
<dbReference type="InterPro" id="IPR006640">
    <property type="entry name" value="SprT-like_domain"/>
</dbReference>
<dbReference type="GO" id="GO:0003697">
    <property type="term" value="F:single-stranded DNA binding"/>
    <property type="evidence" value="ECO:0007669"/>
    <property type="project" value="InterPro"/>
</dbReference>
<feature type="domain" description="SprT-like" evidence="1">
    <location>
        <begin position="11"/>
        <end position="159"/>
    </location>
</feature>
<dbReference type="HOGENOM" id="CLU_127099_0_0_3"/>
<organism evidence="2">
    <name type="scientific">Cyanothece sp. (strain PCC 7425 / ATCC 29141)</name>
    <dbReference type="NCBI Taxonomy" id="395961"/>
    <lineage>
        <taxon>Bacteria</taxon>
        <taxon>Bacillati</taxon>
        <taxon>Cyanobacteriota</taxon>
        <taxon>Cyanophyceae</taxon>
        <taxon>Gomontiellales</taxon>
        <taxon>Cyanothecaceae</taxon>
        <taxon>Cyanothece</taxon>
    </lineage>
</organism>
<dbReference type="Pfam" id="PF10263">
    <property type="entry name" value="SprT-like"/>
    <property type="match status" value="1"/>
</dbReference>
<dbReference type="OrthoDB" id="9788296at2"/>
<evidence type="ECO:0000313" key="2">
    <source>
        <dbReference type="EMBL" id="ACL43576.1"/>
    </source>
</evidence>
<gene>
    <name evidence="2" type="ordered locus">Cyan7425_1196</name>
</gene>
<dbReference type="eggNOG" id="COG3091">
    <property type="taxonomic scope" value="Bacteria"/>
</dbReference>